<evidence type="ECO:0000313" key="7">
    <source>
        <dbReference type="EMBL" id="KAL3644271.1"/>
    </source>
</evidence>
<evidence type="ECO:0000256" key="5">
    <source>
        <dbReference type="RuleBase" id="RU003682"/>
    </source>
</evidence>
<dbReference type="PROSITE" id="PS51471">
    <property type="entry name" value="FE2OG_OXY"/>
    <property type="match status" value="1"/>
</dbReference>
<feature type="domain" description="Fe2OG dioxygenase" evidence="6">
    <location>
        <begin position="241"/>
        <end position="345"/>
    </location>
</feature>
<dbReference type="InterPro" id="IPR026992">
    <property type="entry name" value="DIOX_N"/>
</dbReference>
<dbReference type="Pfam" id="PF14226">
    <property type="entry name" value="DIOX_N"/>
    <property type="match status" value="1"/>
</dbReference>
<keyword evidence="8" id="KW-1185">Reference proteome</keyword>
<keyword evidence="3 5" id="KW-0560">Oxidoreductase</keyword>
<comment type="caution">
    <text evidence="7">The sequence shown here is derived from an EMBL/GenBank/DDBJ whole genome shotgun (WGS) entry which is preliminary data.</text>
</comment>
<dbReference type="InterPro" id="IPR044861">
    <property type="entry name" value="IPNS-like_FE2OG_OXY"/>
</dbReference>
<dbReference type="Proteomes" id="UP001632038">
    <property type="component" value="Unassembled WGS sequence"/>
</dbReference>
<keyword evidence="2 5" id="KW-0479">Metal-binding</keyword>
<dbReference type="Gene3D" id="2.60.120.330">
    <property type="entry name" value="B-lactam Antibiotic, Isopenicillin N Synthase, Chain"/>
    <property type="match status" value="1"/>
</dbReference>
<comment type="similarity">
    <text evidence="1 5">Belongs to the iron/ascorbate-dependent oxidoreductase family.</text>
</comment>
<evidence type="ECO:0000313" key="8">
    <source>
        <dbReference type="Proteomes" id="UP001632038"/>
    </source>
</evidence>
<dbReference type="GO" id="GO:0016706">
    <property type="term" value="F:2-oxoglutarate-dependent dioxygenase activity"/>
    <property type="evidence" value="ECO:0007669"/>
    <property type="project" value="UniProtKB-ARBA"/>
</dbReference>
<dbReference type="EMBL" id="JAVIJP010000015">
    <property type="protein sequence ID" value="KAL3644271.1"/>
    <property type="molecule type" value="Genomic_DNA"/>
</dbReference>
<dbReference type="InterPro" id="IPR005123">
    <property type="entry name" value="Oxoglu/Fe-dep_dioxygenase_dom"/>
</dbReference>
<protein>
    <recommendedName>
        <fullName evidence="6">Fe2OG dioxygenase domain-containing protein</fullName>
    </recommendedName>
</protein>
<gene>
    <name evidence="7" type="ORF">CASFOL_012203</name>
</gene>
<accession>A0ABD3DPQ9</accession>
<dbReference type="PANTHER" id="PTHR10209">
    <property type="entry name" value="OXIDOREDUCTASE, 2OG-FE II OXYGENASE FAMILY PROTEIN"/>
    <property type="match status" value="1"/>
</dbReference>
<evidence type="ECO:0000259" key="6">
    <source>
        <dbReference type="PROSITE" id="PS51471"/>
    </source>
</evidence>
<dbReference type="GO" id="GO:0009805">
    <property type="term" value="P:coumarin biosynthetic process"/>
    <property type="evidence" value="ECO:0007669"/>
    <property type="project" value="UniProtKB-ARBA"/>
</dbReference>
<reference evidence="8" key="1">
    <citation type="journal article" date="2024" name="IScience">
        <title>Strigolactones Initiate the Formation of Haustorium-like Structures in Castilleja.</title>
        <authorList>
            <person name="Buerger M."/>
            <person name="Peterson D."/>
            <person name="Chory J."/>
        </authorList>
    </citation>
    <scope>NUCLEOTIDE SEQUENCE [LARGE SCALE GENOMIC DNA]</scope>
</reference>
<evidence type="ECO:0000256" key="2">
    <source>
        <dbReference type="ARBA" id="ARBA00022723"/>
    </source>
</evidence>
<dbReference type="Pfam" id="PF03171">
    <property type="entry name" value="2OG-FeII_Oxy"/>
    <property type="match status" value="1"/>
</dbReference>
<evidence type="ECO:0000256" key="4">
    <source>
        <dbReference type="ARBA" id="ARBA00023004"/>
    </source>
</evidence>
<dbReference type="GO" id="GO:0002238">
    <property type="term" value="P:response to molecule of fungal origin"/>
    <property type="evidence" value="ECO:0007669"/>
    <property type="project" value="UniProtKB-ARBA"/>
</dbReference>
<dbReference type="AlphaFoldDB" id="A0ABD3DPQ9"/>
<evidence type="ECO:0000256" key="3">
    <source>
        <dbReference type="ARBA" id="ARBA00023002"/>
    </source>
</evidence>
<dbReference type="SUPFAM" id="SSF51197">
    <property type="entry name" value="Clavaminate synthase-like"/>
    <property type="match status" value="1"/>
</dbReference>
<keyword evidence="4 5" id="KW-0408">Iron</keyword>
<name>A0ABD3DPQ9_9LAMI</name>
<proteinExistence type="inferred from homology"/>
<sequence length="397" mass="44454">MAEKIDEQHYDEDRISMLRAFDETNAGVKGLINSGLQKVPKIFLRPSDELAQELANNKGPHIQIPLIDLSDIQEPEERKRIVEEVKVASKTWGFFQVVNHGIPTNVLEGMIDGISRFHEEDVEEKKKYYSRDPKSRVKYNSSYDLFTARTASWRDTLSVSFSVTDPVDHHQIPACCSLTDEGGPEVGSDEMDGSRRSASRFAGESYVEYSKYLEILGDILMGLFSEALGLETGHLKNMECCSEYRLQGHYYPPCPEPQLAIGATKHSDPGIFTVLLQCQGMSALQVLHQGQWVDIHPIPGGLVINIADLLQLVSNGIFKSSKHRALALPSNIGPRITSACFFGGPVDGNGAKIYGPIKELISEENPPIFREVVLKDYMSKFFSMGLDNYRDLEYYKV</sequence>
<dbReference type="GO" id="GO:0046872">
    <property type="term" value="F:metal ion binding"/>
    <property type="evidence" value="ECO:0007669"/>
    <property type="project" value="UniProtKB-KW"/>
</dbReference>
<evidence type="ECO:0000256" key="1">
    <source>
        <dbReference type="ARBA" id="ARBA00008056"/>
    </source>
</evidence>
<dbReference type="PANTHER" id="PTHR10209:SF429">
    <property type="entry name" value="1-AMINOCYCLOPROPANE-1-CARBOXYLATE OXIDASE HOMOLOG 1-LIKE"/>
    <property type="match status" value="1"/>
</dbReference>
<dbReference type="InterPro" id="IPR027443">
    <property type="entry name" value="IPNS-like_sf"/>
</dbReference>
<organism evidence="7 8">
    <name type="scientific">Castilleja foliolosa</name>
    <dbReference type="NCBI Taxonomy" id="1961234"/>
    <lineage>
        <taxon>Eukaryota</taxon>
        <taxon>Viridiplantae</taxon>
        <taxon>Streptophyta</taxon>
        <taxon>Embryophyta</taxon>
        <taxon>Tracheophyta</taxon>
        <taxon>Spermatophyta</taxon>
        <taxon>Magnoliopsida</taxon>
        <taxon>eudicotyledons</taxon>
        <taxon>Gunneridae</taxon>
        <taxon>Pentapetalae</taxon>
        <taxon>asterids</taxon>
        <taxon>lamiids</taxon>
        <taxon>Lamiales</taxon>
        <taxon>Orobanchaceae</taxon>
        <taxon>Pedicularideae</taxon>
        <taxon>Castillejinae</taxon>
        <taxon>Castilleja</taxon>
    </lineage>
</organism>